<accession>A0ABM8YU48</accession>
<keyword evidence="5" id="KW-1185">Reference proteome</keyword>
<feature type="domain" description="LysM" evidence="3">
    <location>
        <begin position="172"/>
        <end position="218"/>
    </location>
</feature>
<dbReference type="SMART" id="SM00257">
    <property type="entry name" value="LysM"/>
    <property type="match status" value="1"/>
</dbReference>
<evidence type="ECO:0000313" key="4">
    <source>
        <dbReference type="EMBL" id="CAG9623502.1"/>
    </source>
</evidence>
<proteinExistence type="predicted"/>
<feature type="region of interest" description="Disordered" evidence="1">
    <location>
        <begin position="1"/>
        <end position="27"/>
    </location>
</feature>
<reference evidence="4 5" key="1">
    <citation type="submission" date="2021-10" db="EMBL/GenBank/DDBJ databases">
        <authorList>
            <person name="Criscuolo A."/>
        </authorList>
    </citation>
    <scope>NUCLEOTIDE SEQUENCE [LARGE SCALE GENOMIC DNA]</scope>
    <source>
        <strain evidence="5">CIP 111883</strain>
    </source>
</reference>
<keyword evidence="2" id="KW-0812">Transmembrane</keyword>
<dbReference type="EMBL" id="CAKJTJ010000051">
    <property type="protein sequence ID" value="CAG9623502.1"/>
    <property type="molecule type" value="Genomic_DNA"/>
</dbReference>
<evidence type="ECO:0000313" key="5">
    <source>
        <dbReference type="Proteomes" id="UP000789833"/>
    </source>
</evidence>
<dbReference type="SUPFAM" id="SSF54106">
    <property type="entry name" value="LysM domain"/>
    <property type="match status" value="1"/>
</dbReference>
<evidence type="ECO:0000256" key="1">
    <source>
        <dbReference type="SAM" id="MobiDB-lite"/>
    </source>
</evidence>
<keyword evidence="2" id="KW-0472">Membrane</keyword>
<keyword evidence="2" id="KW-1133">Transmembrane helix</keyword>
<feature type="region of interest" description="Disordered" evidence="1">
    <location>
        <begin position="97"/>
        <end position="167"/>
    </location>
</feature>
<protein>
    <recommendedName>
        <fullName evidence="3">LysM domain-containing protein</fullName>
    </recommendedName>
</protein>
<name>A0ABM8YU48_9BACI</name>
<organism evidence="4 5">
    <name type="scientific">Sutcliffiella rhizosphaerae</name>
    <dbReference type="NCBI Taxonomy" id="2880967"/>
    <lineage>
        <taxon>Bacteria</taxon>
        <taxon>Bacillati</taxon>
        <taxon>Bacillota</taxon>
        <taxon>Bacilli</taxon>
        <taxon>Bacillales</taxon>
        <taxon>Bacillaceae</taxon>
        <taxon>Sutcliffiella</taxon>
    </lineage>
</organism>
<dbReference type="RefSeq" id="WP_230504997.1">
    <property type="nucleotide sequence ID" value="NZ_CAKJTJ010000051.1"/>
</dbReference>
<comment type="caution">
    <text evidence="4">The sequence shown here is derived from an EMBL/GenBank/DDBJ whole genome shotgun (WGS) entry which is preliminary data.</text>
</comment>
<dbReference type="Proteomes" id="UP000789833">
    <property type="component" value="Unassembled WGS sequence"/>
</dbReference>
<feature type="compositionally biased region" description="Polar residues" evidence="1">
    <location>
        <begin position="97"/>
        <end position="116"/>
    </location>
</feature>
<feature type="compositionally biased region" description="Acidic residues" evidence="1">
    <location>
        <begin position="153"/>
        <end position="167"/>
    </location>
</feature>
<dbReference type="Pfam" id="PF01476">
    <property type="entry name" value="LysM"/>
    <property type="match status" value="1"/>
</dbReference>
<dbReference type="CDD" id="cd00118">
    <property type="entry name" value="LysM"/>
    <property type="match status" value="1"/>
</dbReference>
<feature type="compositionally biased region" description="Basic and acidic residues" evidence="1">
    <location>
        <begin position="1"/>
        <end position="22"/>
    </location>
</feature>
<dbReference type="PROSITE" id="PS51782">
    <property type="entry name" value="LYSM"/>
    <property type="match status" value="1"/>
</dbReference>
<dbReference type="Gene3D" id="3.10.350.10">
    <property type="entry name" value="LysM domain"/>
    <property type="match status" value="1"/>
</dbReference>
<gene>
    <name evidence="4" type="ORF">BACCIP111883_04315</name>
</gene>
<feature type="transmembrane region" description="Helical" evidence="2">
    <location>
        <begin position="47"/>
        <end position="67"/>
    </location>
</feature>
<dbReference type="InterPro" id="IPR036779">
    <property type="entry name" value="LysM_dom_sf"/>
</dbReference>
<dbReference type="InterPro" id="IPR018392">
    <property type="entry name" value="LysM"/>
</dbReference>
<feature type="compositionally biased region" description="Polar residues" evidence="1">
    <location>
        <begin position="138"/>
        <end position="151"/>
    </location>
</feature>
<sequence length="222" mass="25164">MENHRGNDQATSLREEVQKEAEQLPSRSELYAHKRNNKPKWRVKFPFVKLVGILFLLIPVSILVIYFNNDDSDIIGKLFTPSLKNVESISMPTAVSANTINQKNESTANTGQTNSDTPKKEIVNTDVNNQSESKKSPVSDNQPDTATTPVTNAEEEVESNEIEEQPEEETYIEHIVQENETLFRISMKYFNSRDGELIISNYNNLINDQVIVGQKLIIPVNN</sequence>
<evidence type="ECO:0000256" key="2">
    <source>
        <dbReference type="SAM" id="Phobius"/>
    </source>
</evidence>
<evidence type="ECO:0000259" key="3">
    <source>
        <dbReference type="PROSITE" id="PS51782"/>
    </source>
</evidence>